<dbReference type="InterPro" id="IPR050447">
    <property type="entry name" value="Erg6_SMT_methyltransf"/>
</dbReference>
<keyword evidence="3" id="KW-0489">Methyltransferase</keyword>
<dbReference type="SUPFAM" id="SSF53335">
    <property type="entry name" value="S-adenosyl-L-methionine-dependent methyltransferases"/>
    <property type="match status" value="1"/>
</dbReference>
<gene>
    <name evidence="3" type="ORF">EDD30_5951</name>
</gene>
<dbReference type="Pfam" id="PF08241">
    <property type="entry name" value="Methyltransf_11"/>
    <property type="match status" value="1"/>
</dbReference>
<dbReference type="PANTHER" id="PTHR44068">
    <property type="entry name" value="ZGC:194242"/>
    <property type="match status" value="1"/>
</dbReference>
<name>A0A3N1GS56_9ACTN</name>
<reference evidence="3 4" key="1">
    <citation type="submission" date="2018-11" db="EMBL/GenBank/DDBJ databases">
        <title>Sequencing the genomes of 1000 actinobacteria strains.</title>
        <authorList>
            <person name="Klenk H.-P."/>
        </authorList>
    </citation>
    <scope>NUCLEOTIDE SEQUENCE [LARGE SCALE GENOMIC DNA]</scope>
    <source>
        <strain evidence="3 4">DSM 43634</strain>
    </source>
</reference>
<evidence type="ECO:0000256" key="1">
    <source>
        <dbReference type="ARBA" id="ARBA00022679"/>
    </source>
</evidence>
<dbReference type="GO" id="GO:0008757">
    <property type="term" value="F:S-adenosylmethionine-dependent methyltransferase activity"/>
    <property type="evidence" value="ECO:0007669"/>
    <property type="project" value="InterPro"/>
</dbReference>
<dbReference type="CDD" id="cd02440">
    <property type="entry name" value="AdoMet_MTases"/>
    <property type="match status" value="1"/>
</dbReference>
<evidence type="ECO:0000259" key="2">
    <source>
        <dbReference type="Pfam" id="PF08241"/>
    </source>
</evidence>
<dbReference type="Proteomes" id="UP000271683">
    <property type="component" value="Unassembled WGS sequence"/>
</dbReference>
<proteinExistence type="predicted"/>
<dbReference type="EMBL" id="RJKL01000001">
    <property type="protein sequence ID" value="ROP32992.1"/>
    <property type="molecule type" value="Genomic_DNA"/>
</dbReference>
<dbReference type="PANTHER" id="PTHR44068:SF11">
    <property type="entry name" value="GERANYL DIPHOSPHATE 2-C-METHYLTRANSFERASE"/>
    <property type="match status" value="1"/>
</dbReference>
<dbReference type="InterPro" id="IPR013216">
    <property type="entry name" value="Methyltransf_11"/>
</dbReference>
<organism evidence="3 4">
    <name type="scientific">Couchioplanes caeruleus</name>
    <dbReference type="NCBI Taxonomy" id="56438"/>
    <lineage>
        <taxon>Bacteria</taxon>
        <taxon>Bacillati</taxon>
        <taxon>Actinomycetota</taxon>
        <taxon>Actinomycetes</taxon>
        <taxon>Micromonosporales</taxon>
        <taxon>Micromonosporaceae</taxon>
        <taxon>Couchioplanes</taxon>
    </lineage>
</organism>
<evidence type="ECO:0000313" key="3">
    <source>
        <dbReference type="EMBL" id="ROP32992.1"/>
    </source>
</evidence>
<dbReference type="InterPro" id="IPR029063">
    <property type="entry name" value="SAM-dependent_MTases_sf"/>
</dbReference>
<protein>
    <submittedName>
        <fullName evidence="3">Methyltransferase family protein</fullName>
    </submittedName>
</protein>
<feature type="domain" description="Methyltransferase type 11" evidence="2">
    <location>
        <begin position="88"/>
        <end position="186"/>
    </location>
</feature>
<dbReference type="Gene3D" id="3.40.50.150">
    <property type="entry name" value="Vaccinia Virus protein VP39"/>
    <property type="match status" value="1"/>
</dbReference>
<keyword evidence="1 3" id="KW-0808">Transferase</keyword>
<accession>A0A3N1GS56</accession>
<dbReference type="OrthoDB" id="3372196at2"/>
<evidence type="ECO:0000313" key="4">
    <source>
        <dbReference type="Proteomes" id="UP000271683"/>
    </source>
</evidence>
<dbReference type="AlphaFoldDB" id="A0A3N1GS56"/>
<dbReference type="GO" id="GO:0032259">
    <property type="term" value="P:methylation"/>
    <property type="evidence" value="ECO:0007669"/>
    <property type="project" value="UniProtKB-KW"/>
</dbReference>
<comment type="caution">
    <text evidence="3">The sequence shown here is derived from an EMBL/GenBank/DDBJ whole genome shotgun (WGS) entry which is preliminary data.</text>
</comment>
<sequence>MTADTGVVAHHRRDTMYGMTETTAVGVAADDYDAAHAGVQGSPLMQRLWAQAMGEEYPHEVEPFSSCSWWLLGHVVSALRMRPGGRLVDLGCGRGGPGLWLARALSVRLVGVDFSAVAVALAAERADDFVSAGQAEFRQGTFEQTGLPDGGADGVISIDALPFAKDRVAALREARRILVPGGRLVLTVREQPAGADDWQTMAAHAGLEVEQALLNEHHHDFWLRLFALWREHADELRTELGERAAANLLREASQPRSVLEERPAFLMVMRRPDDT</sequence>